<keyword evidence="3" id="KW-0998">Cell outer membrane</keyword>
<comment type="caution">
    <text evidence="5">The sequence shown here is derived from an EMBL/GenBank/DDBJ whole genome shotgun (WGS) entry which is preliminary data.</text>
</comment>
<evidence type="ECO:0000313" key="5">
    <source>
        <dbReference type="EMBL" id="GMG81152.1"/>
    </source>
</evidence>
<organism evidence="5 6">
    <name type="scientific">Paralimibaculum aggregatum</name>
    <dbReference type="NCBI Taxonomy" id="3036245"/>
    <lineage>
        <taxon>Bacteria</taxon>
        <taxon>Pseudomonadati</taxon>
        <taxon>Pseudomonadota</taxon>
        <taxon>Alphaproteobacteria</taxon>
        <taxon>Rhodobacterales</taxon>
        <taxon>Paracoccaceae</taxon>
        <taxon>Paralimibaculum</taxon>
    </lineage>
</organism>
<dbReference type="Proteomes" id="UP001239909">
    <property type="component" value="Unassembled WGS sequence"/>
</dbReference>
<comment type="subcellular location">
    <subcellularLocation>
        <location evidence="1">Cell outer membrane</location>
    </subcellularLocation>
</comment>
<dbReference type="SUPFAM" id="SSF48452">
    <property type="entry name" value="TPR-like"/>
    <property type="match status" value="2"/>
</dbReference>
<evidence type="ECO:0000256" key="4">
    <source>
        <dbReference type="PROSITE-ProRule" id="PRU00339"/>
    </source>
</evidence>
<dbReference type="RefSeq" id="WP_285669782.1">
    <property type="nucleotide sequence ID" value="NZ_BSYI01000002.1"/>
</dbReference>
<dbReference type="PROSITE" id="PS50005">
    <property type="entry name" value="TPR"/>
    <property type="match status" value="1"/>
</dbReference>
<feature type="repeat" description="TPR" evidence="4">
    <location>
        <begin position="431"/>
        <end position="464"/>
    </location>
</feature>
<dbReference type="Gene3D" id="1.25.40.10">
    <property type="entry name" value="Tetratricopeptide repeat domain"/>
    <property type="match status" value="1"/>
</dbReference>
<accession>A0ABQ6LCQ5</accession>
<dbReference type="InterPro" id="IPR019734">
    <property type="entry name" value="TPR_rpt"/>
</dbReference>
<dbReference type="Gene3D" id="2.40.170.20">
    <property type="entry name" value="TonB-dependent receptor, beta-barrel domain"/>
    <property type="match status" value="1"/>
</dbReference>
<evidence type="ECO:0000256" key="1">
    <source>
        <dbReference type="ARBA" id="ARBA00004442"/>
    </source>
</evidence>
<dbReference type="InterPro" id="IPR036942">
    <property type="entry name" value="Beta-barrel_TonB_sf"/>
</dbReference>
<keyword evidence="2" id="KW-0472">Membrane</keyword>
<keyword evidence="6" id="KW-1185">Reference proteome</keyword>
<dbReference type="SUPFAM" id="SSF56935">
    <property type="entry name" value="Porins"/>
    <property type="match status" value="1"/>
</dbReference>
<evidence type="ECO:0008006" key="7">
    <source>
        <dbReference type="Google" id="ProtNLM"/>
    </source>
</evidence>
<dbReference type="EMBL" id="BSYI01000002">
    <property type="protein sequence ID" value="GMG81152.1"/>
    <property type="molecule type" value="Genomic_DNA"/>
</dbReference>
<evidence type="ECO:0000256" key="2">
    <source>
        <dbReference type="ARBA" id="ARBA00023136"/>
    </source>
</evidence>
<evidence type="ECO:0000313" key="6">
    <source>
        <dbReference type="Proteomes" id="UP001239909"/>
    </source>
</evidence>
<protein>
    <recommendedName>
        <fullName evidence="7">FecR protein domain-containing protein</fullName>
    </recommendedName>
</protein>
<proteinExistence type="predicted"/>
<name>A0ABQ6LCQ5_9RHOB</name>
<sequence length="1104" mass="116315">MSGGRLVLVTLFPLLLGATPAEPQGIAQCPGGAARSATAVTVDGPVELVRGGAARPVARGAALCPGDLLRTGEGGRVELRFVTRDTTLGLTGNSSLSLPERADAGGCNAMLGAGLLRFISSVRGLFCIGTRTANAGIDGTEAVVAVGDGPEASTLVLVREGDVTLSGRAGRSILLTAGDAGYAAAGVAPRAARVGEVPAAFRGLLLDQAGASDWAIYYPPILLGAGVESALLARAAARLEADDPDGAEALLAGVPRRGRQGAAALALRAVVALLRGREAEGAALSQAAVALDPGLGAARIAQSYALQAAGRVEEALAAARTGASLAPADAYARARLAELQLTLGRRAEARDTAAASLALRPTALGHAIAGFAALALYDDAAAMADFEAAIALEDSAPLPRLGLGLALVRQNAVAAGRRELELAASLDPRRADLRTWLGRAYFAEGLGAKAASQFALARELDPDDPLPLLFSAAERYAANAPLEAVRDLEEARALAPARAVMRGPEGLGEDRAVAAASLGRALDELGFTETALDEGARAVEEDPTNATAHRVLADLMAGYPGLTFARGSSALRAQLLSPPTLAPVQAAEAEPDLALLDQSGPARLSFGEYTPLFDRYGSAARLSAFGGTQSTWGDNLSVTHAADGYSVGFGQSYYATDGYRFNNEVDHLLFSLEGKVEVGPFLSLFGEIGYRHTDAGDRSLSFDLSQDDPFFDRRDRRSRGRIGAHIRAAPGHDVLAVATFRSQDLESDTLLPNPLFGSTELLDFQTDIDSRGLDFQLQHIGRFGDLTTTAGLSFTGIDREIDVRQETFFGEIDQRFVEDSRQLTAYGYGRYRMAFSGPLRALEATLGLSVDHLSFPGGGEVDRIVVNPKAGLRLDLAGGVSLRAAYLESLTPDLLFDQRIEPVTVAGFAQYRPEFAGAKLRQVLGGLDWRATGWLTLGGNGAWREVGERQTERFGDRAEEVEAGLYAHARLGSRLAFRLYGTHLDVTSDLAADPDDYETTVIGGELRYFDPSGIFAWTGLDYVDFSSTDNDGAGREADEFLLGTLGIGYRLPERRGVFSLELTNAFDQDVAFRERPIRALGAAAILDPVYPRGFTALARVTLAF</sequence>
<keyword evidence="4" id="KW-0802">TPR repeat</keyword>
<evidence type="ECO:0000256" key="3">
    <source>
        <dbReference type="ARBA" id="ARBA00023237"/>
    </source>
</evidence>
<reference evidence="5 6" key="1">
    <citation type="submission" date="2023-04" db="EMBL/GenBank/DDBJ databases">
        <title>Marinoamorphus aggregata gen. nov., sp. Nov., isolate from tissue of brittle star Ophioplocus japonicus.</title>
        <authorList>
            <person name="Kawano K."/>
            <person name="Sawayama S."/>
            <person name="Nakagawa S."/>
        </authorList>
    </citation>
    <scope>NUCLEOTIDE SEQUENCE [LARGE SCALE GENOMIC DNA]</scope>
    <source>
        <strain evidence="5 6">NKW23</strain>
    </source>
</reference>
<dbReference type="InterPro" id="IPR011990">
    <property type="entry name" value="TPR-like_helical_dom_sf"/>
</dbReference>
<dbReference type="SMART" id="SM00028">
    <property type="entry name" value="TPR"/>
    <property type="match status" value="5"/>
</dbReference>
<gene>
    <name evidence="5" type="ORF">LNKW23_03640</name>
</gene>